<feature type="compositionally biased region" description="Basic and acidic residues" evidence="1">
    <location>
        <begin position="333"/>
        <end position="346"/>
    </location>
</feature>
<organism evidence="4 5">
    <name type="scientific">Nocardioides bruguierae</name>
    <dbReference type="NCBI Taxonomy" id="2945102"/>
    <lineage>
        <taxon>Bacteria</taxon>
        <taxon>Bacillati</taxon>
        <taxon>Actinomycetota</taxon>
        <taxon>Actinomycetes</taxon>
        <taxon>Propionibacteriales</taxon>
        <taxon>Nocardioidaceae</taxon>
        <taxon>Nocardioides</taxon>
    </lineage>
</organism>
<accession>A0A9X2IFS0</accession>
<dbReference type="EMBL" id="JAMOIL010000012">
    <property type="protein sequence ID" value="MCM0620799.1"/>
    <property type="molecule type" value="Genomic_DNA"/>
</dbReference>
<reference evidence="4" key="1">
    <citation type="submission" date="2022-05" db="EMBL/GenBank/DDBJ databases">
        <authorList>
            <person name="Tuo L."/>
        </authorList>
    </citation>
    <scope>NUCLEOTIDE SEQUENCE</scope>
    <source>
        <strain evidence="4">BSK12Z-4</strain>
    </source>
</reference>
<dbReference type="PROSITE" id="PS51257">
    <property type="entry name" value="PROKAR_LIPOPROTEIN"/>
    <property type="match status" value="1"/>
</dbReference>
<dbReference type="Proteomes" id="UP001139485">
    <property type="component" value="Unassembled WGS sequence"/>
</dbReference>
<evidence type="ECO:0000259" key="2">
    <source>
        <dbReference type="Pfam" id="PF02470"/>
    </source>
</evidence>
<dbReference type="InterPro" id="IPR003399">
    <property type="entry name" value="Mce/MlaD"/>
</dbReference>
<dbReference type="AlphaFoldDB" id="A0A9X2IFS0"/>
<evidence type="ECO:0000313" key="4">
    <source>
        <dbReference type="EMBL" id="MCM0620799.1"/>
    </source>
</evidence>
<dbReference type="GO" id="GO:0005576">
    <property type="term" value="C:extracellular region"/>
    <property type="evidence" value="ECO:0007669"/>
    <property type="project" value="TreeGrafter"/>
</dbReference>
<feature type="domain" description="Mammalian cell entry C-terminal" evidence="3">
    <location>
        <begin position="122"/>
        <end position="282"/>
    </location>
</feature>
<dbReference type="InterPro" id="IPR052336">
    <property type="entry name" value="MlaD_Phospholipid_Transporter"/>
</dbReference>
<evidence type="ECO:0000259" key="3">
    <source>
        <dbReference type="Pfam" id="PF11887"/>
    </source>
</evidence>
<gene>
    <name evidence="4" type="ORF">M8330_10900</name>
</gene>
<feature type="region of interest" description="Disordered" evidence="1">
    <location>
        <begin position="330"/>
        <end position="363"/>
    </location>
</feature>
<feature type="domain" description="Mce/MlaD" evidence="2">
    <location>
        <begin position="40"/>
        <end position="114"/>
    </location>
</feature>
<evidence type="ECO:0000313" key="5">
    <source>
        <dbReference type="Proteomes" id="UP001139485"/>
    </source>
</evidence>
<dbReference type="Pfam" id="PF11887">
    <property type="entry name" value="Mce4_CUP1"/>
    <property type="match status" value="1"/>
</dbReference>
<dbReference type="RefSeq" id="WP_250827341.1">
    <property type="nucleotide sequence ID" value="NZ_JAMOIL010000012.1"/>
</dbReference>
<dbReference type="InterPro" id="IPR005693">
    <property type="entry name" value="Mce"/>
</dbReference>
<comment type="caution">
    <text evidence="4">The sequence shown here is derived from an EMBL/GenBank/DDBJ whole genome shotgun (WGS) entry which is preliminary data.</text>
</comment>
<evidence type="ECO:0000256" key="1">
    <source>
        <dbReference type="SAM" id="MobiDB-lite"/>
    </source>
</evidence>
<dbReference type="Pfam" id="PF02470">
    <property type="entry name" value="MlaD"/>
    <property type="match status" value="1"/>
</dbReference>
<dbReference type="NCBIfam" id="TIGR00996">
    <property type="entry name" value="Mtu_fam_mce"/>
    <property type="match status" value="1"/>
</dbReference>
<name>A0A9X2IFS0_9ACTN</name>
<protein>
    <submittedName>
        <fullName evidence="4">MCE family protein</fullName>
    </submittedName>
</protein>
<dbReference type="PANTHER" id="PTHR33371:SF16">
    <property type="entry name" value="MCE-FAMILY PROTEIN MCE3F"/>
    <property type="match status" value="1"/>
</dbReference>
<keyword evidence="5" id="KW-1185">Reference proteome</keyword>
<proteinExistence type="predicted"/>
<dbReference type="PANTHER" id="PTHR33371">
    <property type="entry name" value="INTERMEMBRANE PHOSPHOLIPID TRANSPORT SYSTEM BINDING PROTEIN MLAD-RELATED"/>
    <property type="match status" value="1"/>
</dbReference>
<dbReference type="InterPro" id="IPR024516">
    <property type="entry name" value="Mce_C"/>
</dbReference>
<sequence>MITRRTRIQLFVFALITLVGCSYVGATYAQLDRFFRDTDYEVVAHFASSGGIFAGGQVTYRGVAVGRVDDLVLTDDGVDVHLQIDKKWDTIPADTLAVVANASAVGEQYVDLKPQTKSDPYLEQGSEIDTADTAVPIATEKLLGDVARTVQSVDRDALRTTVTELGAAFGGSGEDLSRLIDSGSSFIEDADANFQVTTDLIRDANTVLSTQLRSEQDIRTFARRLSQFSSTLAGADPDLRRLLKAGSPAARALRTLIEDNRVELGDLINNLVTTGQVVTRHLDGVEQLLVIYPYVVEGGFTVVSKSPTSGLYNAHFGLIITDNPVCQRGYESTQKRTPSDRDERPMNTKARCTEGPGTSNARGVQNLNRPAAAYDPDSVVASYDPETGDLTWGGVPQGGANAATPAPATLAGDASWLWLDALATPAGE</sequence>